<protein>
    <submittedName>
        <fullName evidence="4">NAD(P)/FAD-dependent oxidoreductase</fullName>
        <ecNumber evidence="4">1.14.13.-</ecNumber>
    </submittedName>
</protein>
<dbReference type="Proteomes" id="UP001361239">
    <property type="component" value="Unassembled WGS sequence"/>
</dbReference>
<dbReference type="RefSeq" id="WP_339585165.1">
    <property type="nucleotide sequence ID" value="NZ_JBBHJZ010000001.1"/>
</dbReference>
<evidence type="ECO:0000313" key="5">
    <source>
        <dbReference type="Proteomes" id="UP001361239"/>
    </source>
</evidence>
<dbReference type="InterPro" id="IPR051820">
    <property type="entry name" value="FAD-binding_MO"/>
</dbReference>
<dbReference type="EMBL" id="JBBHJZ010000001">
    <property type="protein sequence ID" value="MEJ5975198.1"/>
    <property type="molecule type" value="Genomic_DNA"/>
</dbReference>
<dbReference type="PANTHER" id="PTHR43872">
    <property type="entry name" value="MONOOXYGENASE, PUTATIVE (AFU_ORTHOLOGUE AFUA_8G02570)-RELATED"/>
    <property type="match status" value="1"/>
</dbReference>
<dbReference type="Gene3D" id="3.50.50.60">
    <property type="entry name" value="FAD/NAD(P)-binding domain"/>
    <property type="match status" value="1"/>
</dbReference>
<comment type="similarity">
    <text evidence="2">Belongs to the FAD-binding monooxygenase family.</text>
</comment>
<dbReference type="EC" id="1.14.13.-" evidence="4"/>
<dbReference type="Pfam" id="PF13738">
    <property type="entry name" value="Pyr_redox_3"/>
    <property type="match status" value="1"/>
</dbReference>
<evidence type="ECO:0000313" key="4">
    <source>
        <dbReference type="EMBL" id="MEJ5975198.1"/>
    </source>
</evidence>
<evidence type="ECO:0000256" key="2">
    <source>
        <dbReference type="ARBA" id="ARBA00010139"/>
    </source>
</evidence>
<keyword evidence="4" id="KW-0560">Oxidoreductase</keyword>
<dbReference type="InterPro" id="IPR036188">
    <property type="entry name" value="FAD/NAD-bd_sf"/>
</dbReference>
<comment type="cofactor">
    <cofactor evidence="1">
        <name>FAD</name>
        <dbReference type="ChEBI" id="CHEBI:57692"/>
    </cofactor>
</comment>
<accession>A0ABU8RQD5</accession>
<name>A0ABU8RQD5_9SPHN</name>
<evidence type="ECO:0000256" key="3">
    <source>
        <dbReference type="ARBA" id="ARBA00023033"/>
    </source>
</evidence>
<dbReference type="PANTHER" id="PTHR43872:SF1">
    <property type="entry name" value="MONOOXYGENASE, PUTATIVE (AFU_ORTHOLOGUE AFUA_8G02570)-RELATED"/>
    <property type="match status" value="1"/>
</dbReference>
<dbReference type="SUPFAM" id="SSF51905">
    <property type="entry name" value="FAD/NAD(P)-binding domain"/>
    <property type="match status" value="1"/>
</dbReference>
<organism evidence="4 5">
    <name type="scientific">Novosphingobium anseongense</name>
    <dbReference type="NCBI Taxonomy" id="3133436"/>
    <lineage>
        <taxon>Bacteria</taxon>
        <taxon>Pseudomonadati</taxon>
        <taxon>Pseudomonadota</taxon>
        <taxon>Alphaproteobacteria</taxon>
        <taxon>Sphingomonadales</taxon>
        <taxon>Sphingomonadaceae</taxon>
        <taxon>Novosphingobium</taxon>
    </lineage>
</organism>
<gene>
    <name evidence="4" type="ORF">WG901_01005</name>
</gene>
<evidence type="ECO:0000256" key="1">
    <source>
        <dbReference type="ARBA" id="ARBA00001974"/>
    </source>
</evidence>
<comment type="caution">
    <text evidence="4">The sequence shown here is derived from an EMBL/GenBank/DDBJ whole genome shotgun (WGS) entry which is preliminary data.</text>
</comment>
<sequence length="501" mass="55351">MNAETPIPTPLDVLIVGAGISGIGMAAHLVQKCPGRRFAIVERRARPGGTWDLFRYPGVRSDSDMFTLGYGFAPWRHDKTIVGGDMILDYLNGVVDDHALRERIRFGQTVISANWDSTAALWTVVLDDATGNRSTQTARFLFVGTGYYDYDDPYDAEIPGLDAFDGLTVHPQFWPEDLDYTGKKIVIIGSGATAATLVPAMAEKAARVTMLQRTPSWYLTRPARDKVGTWLRRLLPARLAHAISRLKNVRMQSYLFEKSRTAPGAVKGYLRKQLEDQLGSDYDREAFTPPYDPWQQRLCLIPDGDLFTALNAGKAEIVTGKIAQVDRTGLALEDGRHIDADVIVTATGLRLRLLGKIALTLDGAPIVPGEHFYYRNCMFSNVPNFAAPFGYLNASWTLRIDLVGEWLCRLLRHMDKRGVDVVTPALPADQALVEDHPFESFSSGYLQRARGLVPKSATVAPWQIGMDYTADRKAMRAAPIDDGVLRFERAPAPASPGVAAQ</sequence>
<keyword evidence="3" id="KW-0503">Monooxygenase</keyword>
<dbReference type="GO" id="GO:0016491">
    <property type="term" value="F:oxidoreductase activity"/>
    <property type="evidence" value="ECO:0007669"/>
    <property type="project" value="UniProtKB-KW"/>
</dbReference>
<proteinExistence type="inferred from homology"/>
<reference evidence="4 5" key="1">
    <citation type="submission" date="2024-03" db="EMBL/GenBank/DDBJ databases">
        <authorList>
            <person name="Jo J.-H."/>
        </authorList>
    </citation>
    <scope>NUCLEOTIDE SEQUENCE [LARGE SCALE GENOMIC DNA]</scope>
    <source>
        <strain evidence="4 5">PS1R-30</strain>
    </source>
</reference>
<keyword evidence="5" id="KW-1185">Reference proteome</keyword>